<gene>
    <name evidence="5" type="ORF">V5O48_018193</name>
</gene>
<protein>
    <recommendedName>
        <fullName evidence="3">Carboxylic ester hydrolase</fullName>
        <ecNumber evidence="3">3.1.1.-</ecNumber>
    </recommendedName>
</protein>
<comment type="similarity">
    <text evidence="1 3">Belongs to the type-B carboxylesterase/lipase family.</text>
</comment>
<comment type="caution">
    <text evidence="5">The sequence shown here is derived from an EMBL/GenBank/DDBJ whole genome shotgun (WGS) entry which is preliminary data.</text>
</comment>
<organism evidence="5 6">
    <name type="scientific">Marasmius crinis-equi</name>
    <dbReference type="NCBI Taxonomy" id="585013"/>
    <lineage>
        <taxon>Eukaryota</taxon>
        <taxon>Fungi</taxon>
        <taxon>Dikarya</taxon>
        <taxon>Basidiomycota</taxon>
        <taxon>Agaricomycotina</taxon>
        <taxon>Agaricomycetes</taxon>
        <taxon>Agaricomycetidae</taxon>
        <taxon>Agaricales</taxon>
        <taxon>Marasmiineae</taxon>
        <taxon>Marasmiaceae</taxon>
        <taxon>Marasmius</taxon>
    </lineage>
</organism>
<evidence type="ECO:0000256" key="2">
    <source>
        <dbReference type="ARBA" id="ARBA00022801"/>
    </source>
</evidence>
<dbReference type="InterPro" id="IPR029058">
    <property type="entry name" value="AB_hydrolase_fold"/>
</dbReference>
<dbReference type="EMBL" id="JBAHYK010003139">
    <property type="protein sequence ID" value="KAL0563867.1"/>
    <property type="molecule type" value="Genomic_DNA"/>
</dbReference>
<feature type="non-terminal residue" evidence="5">
    <location>
        <position position="551"/>
    </location>
</feature>
<feature type="chain" id="PRO_5044987194" description="Carboxylic ester hydrolase" evidence="3">
    <location>
        <begin position="21"/>
        <end position="551"/>
    </location>
</feature>
<feature type="domain" description="Carboxylesterase type B" evidence="4">
    <location>
        <begin position="219"/>
        <end position="532"/>
    </location>
</feature>
<evidence type="ECO:0000259" key="4">
    <source>
        <dbReference type="Pfam" id="PF00135"/>
    </source>
</evidence>
<keyword evidence="3" id="KW-0732">Signal</keyword>
<dbReference type="SUPFAM" id="SSF53474">
    <property type="entry name" value="alpha/beta-Hydrolases"/>
    <property type="match status" value="1"/>
</dbReference>
<dbReference type="InterPro" id="IPR019826">
    <property type="entry name" value="Carboxylesterase_B_AS"/>
</dbReference>
<name>A0ABR3ELW3_9AGAR</name>
<dbReference type="Gene3D" id="3.40.50.1820">
    <property type="entry name" value="alpha/beta hydrolase"/>
    <property type="match status" value="1"/>
</dbReference>
<proteinExistence type="inferred from homology"/>
<evidence type="ECO:0000256" key="1">
    <source>
        <dbReference type="ARBA" id="ARBA00005964"/>
    </source>
</evidence>
<evidence type="ECO:0000313" key="6">
    <source>
        <dbReference type="Proteomes" id="UP001465976"/>
    </source>
</evidence>
<evidence type="ECO:0000313" key="5">
    <source>
        <dbReference type="EMBL" id="KAL0563867.1"/>
    </source>
</evidence>
<evidence type="ECO:0000256" key="3">
    <source>
        <dbReference type="RuleBase" id="RU361235"/>
    </source>
</evidence>
<feature type="domain" description="Carboxylesterase type B" evidence="4">
    <location>
        <begin position="28"/>
        <end position="201"/>
    </location>
</feature>
<sequence>MVNTVFSKLLLCTLIGAVCSLSPRQDSSVVDLGYAQYQGVYDSSINVTNYRGVRYAAPPTGDLRWRAPQTPEHVSGIQQASTEPPSCFQAPNGGALFSSSVAVESEDCLFLNVAFPGAGIPPKGLPVIVWIHGGGYVIGNASQYHASDLVQDSRGSVVAVVIQYRLGLFGFLAGDEMKENGVLNAGLLDQRFALRWVQENVGPDLFIVGDCRLIAFWYHKISKFGGDPTQVTIWGQSAGGGSVMQHIIAEDGQTNPKLFKAGISSSTYMAGQYEYNDDVPKNLYNEVVSQTNCSSSSDSLACLRAADTTSLASANVNINLAGFSGTFSIVPVLDGTYITQSPTAALKQGKLNGEALLVVGNTNEGFIFVNQTAPANLTQYVRDLFPKFGSGEVDAVVQQYKGLGTELDQVNAVMNEGAADRHSRGTNPKISSALFLCPMYLITEAFKDRAWKGHFAIPPSLHGDDLNYYFPTSPLFGFPTNFNNSDFQKAFSESFLSFVVHQDPNVKLDPTSILPQWNKFSDGQNEMVFNRTNDAPDLHSATADQALLERC</sequence>
<dbReference type="PANTHER" id="PTHR11559">
    <property type="entry name" value="CARBOXYLESTERASE"/>
    <property type="match status" value="1"/>
</dbReference>
<accession>A0ABR3ELW3</accession>
<keyword evidence="2 3" id="KW-0378">Hydrolase</keyword>
<dbReference type="PROSITE" id="PS00122">
    <property type="entry name" value="CARBOXYLESTERASE_B_1"/>
    <property type="match status" value="1"/>
</dbReference>
<reference evidence="5 6" key="1">
    <citation type="submission" date="2024-02" db="EMBL/GenBank/DDBJ databases">
        <title>A draft genome for the cacao thread blight pathogen Marasmius crinis-equi.</title>
        <authorList>
            <person name="Cohen S.P."/>
            <person name="Baruah I.K."/>
            <person name="Amoako-Attah I."/>
            <person name="Bukari Y."/>
            <person name="Meinhardt L.W."/>
            <person name="Bailey B.A."/>
        </authorList>
    </citation>
    <scope>NUCLEOTIDE SEQUENCE [LARGE SCALE GENOMIC DNA]</scope>
    <source>
        <strain evidence="5 6">GH-76</strain>
    </source>
</reference>
<keyword evidence="6" id="KW-1185">Reference proteome</keyword>
<feature type="signal peptide" evidence="3">
    <location>
        <begin position="1"/>
        <end position="20"/>
    </location>
</feature>
<dbReference type="Proteomes" id="UP001465976">
    <property type="component" value="Unassembled WGS sequence"/>
</dbReference>
<dbReference type="Pfam" id="PF00135">
    <property type="entry name" value="COesterase"/>
    <property type="match status" value="2"/>
</dbReference>
<dbReference type="EC" id="3.1.1.-" evidence="3"/>
<dbReference type="InterPro" id="IPR050309">
    <property type="entry name" value="Type-B_Carboxylest/Lipase"/>
</dbReference>
<dbReference type="InterPro" id="IPR002018">
    <property type="entry name" value="CarbesteraseB"/>
</dbReference>